<dbReference type="KEGG" id="haly:HYG82_20555"/>
<dbReference type="OrthoDB" id="105697at2157"/>
<dbReference type="GeneID" id="56035736"/>
<dbReference type="Pfam" id="PF00582">
    <property type="entry name" value="Usp"/>
    <property type="match status" value="1"/>
</dbReference>
<proteinExistence type="inferred from homology"/>
<reference evidence="3 4" key="1">
    <citation type="submission" date="2020-07" db="EMBL/GenBank/DDBJ databases">
        <authorList>
            <person name="Cui H."/>
        </authorList>
    </citation>
    <scope>NUCLEOTIDE SEQUENCE [LARGE SCALE GENOMIC DNA]</scope>
    <source>
        <strain evidence="3 4">YPL8</strain>
    </source>
</reference>
<organism evidence="3 4">
    <name type="scientific">Natrinema halophilum</name>
    <dbReference type="NCBI Taxonomy" id="1699371"/>
    <lineage>
        <taxon>Archaea</taxon>
        <taxon>Methanobacteriati</taxon>
        <taxon>Methanobacteriota</taxon>
        <taxon>Stenosarchaea group</taxon>
        <taxon>Halobacteria</taxon>
        <taxon>Halobacteriales</taxon>
        <taxon>Natrialbaceae</taxon>
        <taxon>Natrinema</taxon>
    </lineage>
</organism>
<dbReference type="PANTHER" id="PTHR46268:SF6">
    <property type="entry name" value="UNIVERSAL STRESS PROTEIN UP12"/>
    <property type="match status" value="1"/>
</dbReference>
<dbReference type="Proteomes" id="UP000509241">
    <property type="component" value="Chromosome"/>
</dbReference>
<keyword evidence="4" id="KW-1185">Reference proteome</keyword>
<evidence type="ECO:0000313" key="3">
    <source>
        <dbReference type="EMBL" id="QLG51051.1"/>
    </source>
</evidence>
<dbReference type="EMBL" id="CP058601">
    <property type="protein sequence ID" value="QLG51051.1"/>
    <property type="molecule type" value="Genomic_DNA"/>
</dbReference>
<dbReference type="PIRSF" id="PIRSF006276">
    <property type="entry name" value="UspA"/>
    <property type="match status" value="1"/>
</dbReference>
<dbReference type="AlphaFoldDB" id="A0A7D5H545"/>
<dbReference type="Gene3D" id="3.40.50.620">
    <property type="entry name" value="HUPs"/>
    <property type="match status" value="1"/>
</dbReference>
<dbReference type="InterPro" id="IPR006016">
    <property type="entry name" value="UspA"/>
</dbReference>
<evidence type="ECO:0000259" key="2">
    <source>
        <dbReference type="Pfam" id="PF00582"/>
    </source>
</evidence>
<dbReference type="CDD" id="cd00293">
    <property type="entry name" value="USP-like"/>
    <property type="match status" value="1"/>
</dbReference>
<dbReference type="PRINTS" id="PR01438">
    <property type="entry name" value="UNVRSLSTRESS"/>
</dbReference>
<dbReference type="SUPFAM" id="SSF52402">
    <property type="entry name" value="Adenine nucleotide alpha hydrolases-like"/>
    <property type="match status" value="1"/>
</dbReference>
<gene>
    <name evidence="3" type="ORF">HYG82_20555</name>
</gene>
<evidence type="ECO:0000256" key="1">
    <source>
        <dbReference type="ARBA" id="ARBA00008791"/>
    </source>
</evidence>
<dbReference type="RefSeq" id="WP_179264185.1">
    <property type="nucleotide sequence ID" value="NZ_CP058601.1"/>
</dbReference>
<sequence length="150" mass="15750">MYDSILVATDGSETASTAVDHAVELAERFDASLYGIAVVDDRTAYDTGIIDPEEAEQHLRERAAGWLEELEARAANAGVAVETTVRTGVPHEEILQYATATDIDVVVVGARGRSSFKGALLGSTVDRVVRVADRTVLVVGNSSASSTGSA</sequence>
<dbReference type="InterPro" id="IPR006015">
    <property type="entry name" value="Universal_stress_UspA"/>
</dbReference>
<evidence type="ECO:0000313" key="4">
    <source>
        <dbReference type="Proteomes" id="UP000509241"/>
    </source>
</evidence>
<protein>
    <submittedName>
        <fullName evidence="3">Universal stress protein</fullName>
    </submittedName>
</protein>
<dbReference type="InterPro" id="IPR014729">
    <property type="entry name" value="Rossmann-like_a/b/a_fold"/>
</dbReference>
<accession>A0A7D5H545</accession>
<dbReference type="PANTHER" id="PTHR46268">
    <property type="entry name" value="STRESS RESPONSE PROTEIN NHAX"/>
    <property type="match status" value="1"/>
</dbReference>
<name>A0A7D5H545_9EURY</name>
<comment type="similarity">
    <text evidence="1">Belongs to the universal stress protein A family.</text>
</comment>
<feature type="domain" description="UspA" evidence="2">
    <location>
        <begin position="1"/>
        <end position="139"/>
    </location>
</feature>